<reference evidence="2 3" key="1">
    <citation type="submission" date="2018-01" db="EMBL/GenBank/DDBJ databases">
        <title>Draft genome sequence of Streptomyces sp. 13K301.</title>
        <authorList>
            <person name="Sahin N."/>
            <person name="Saygin H."/>
            <person name="Ay H."/>
        </authorList>
    </citation>
    <scope>NUCLEOTIDE SEQUENCE [LARGE SCALE GENOMIC DNA]</scope>
    <source>
        <strain evidence="2 3">13K301</strain>
    </source>
</reference>
<gene>
    <name evidence="2" type="ORF">C1J00_39305</name>
</gene>
<evidence type="ECO:0000313" key="3">
    <source>
        <dbReference type="Proteomes" id="UP000235943"/>
    </source>
</evidence>
<evidence type="ECO:0000256" key="1">
    <source>
        <dbReference type="SAM" id="MobiDB-lite"/>
    </source>
</evidence>
<proteinExistence type="predicted"/>
<comment type="caution">
    <text evidence="2">The sequence shown here is derived from an EMBL/GenBank/DDBJ whole genome shotgun (WGS) entry which is preliminary data.</text>
</comment>
<dbReference type="Proteomes" id="UP000235943">
    <property type="component" value="Unassembled WGS sequence"/>
</dbReference>
<keyword evidence="3" id="KW-1185">Reference proteome</keyword>
<accession>A0A2N8TD52</accession>
<evidence type="ECO:0000313" key="2">
    <source>
        <dbReference type="EMBL" id="PNG16922.1"/>
    </source>
</evidence>
<dbReference type="EMBL" id="POUC01000565">
    <property type="protein sequence ID" value="PNG16922.1"/>
    <property type="molecule type" value="Genomic_DNA"/>
</dbReference>
<sequence>MITARLDRLIAEGTDRIFRPVLLADGHAFSVNIKAGEDRAAAVALWPGLEAPEGEDWENEDSWESFLTGGNADDSQFLDVPVQALRDLVEQHGGEAPTAPDDPAGTAPLAMLRAAGLRCVEDGYSLSADWHRVRVPLADGTEVVFEGFSARSHEVFPDVTTRYPIREHGYWTASWGEPGSNARTTVYHSAGQRRPYVEDTAALVGSIMEQARRSGGSAPEGGVGESAEQLARKALAEWGITAHFDDEPLLDGGRNTWLVIPRDQGAGKTSAGPYMVLALYNEDDDEWPMDQRPPVRPGDEWRVEVGDGNGVEKGLMERPADRLADCVEVIANWLTDPQASADDEDDDHEAAHAECIQPHRSADGYVDCDGRPL</sequence>
<feature type="region of interest" description="Disordered" evidence="1">
    <location>
        <begin position="336"/>
        <end position="373"/>
    </location>
</feature>
<organism evidence="2 3">
    <name type="scientific">Streptomyces cahuitamycinicus</name>
    <dbReference type="NCBI Taxonomy" id="2070367"/>
    <lineage>
        <taxon>Bacteria</taxon>
        <taxon>Bacillati</taxon>
        <taxon>Actinomycetota</taxon>
        <taxon>Actinomycetes</taxon>
        <taxon>Kitasatosporales</taxon>
        <taxon>Streptomycetaceae</taxon>
        <taxon>Streptomyces</taxon>
    </lineage>
</organism>
<dbReference type="OrthoDB" id="4165627at2"/>
<name>A0A2N8TD52_9ACTN</name>
<dbReference type="AlphaFoldDB" id="A0A2N8TD52"/>
<protein>
    <submittedName>
        <fullName evidence="2">Uncharacterized protein</fullName>
    </submittedName>
</protein>
<dbReference type="RefSeq" id="WP_102913661.1">
    <property type="nucleotide sequence ID" value="NZ_POUC01000565.1"/>
</dbReference>